<dbReference type="CDD" id="cd14978">
    <property type="entry name" value="7tmA_FMRFamide_R-like"/>
    <property type="match status" value="1"/>
</dbReference>
<evidence type="ECO:0000256" key="3">
    <source>
        <dbReference type="ARBA" id="ARBA00022692"/>
    </source>
</evidence>
<feature type="compositionally biased region" description="Polar residues" evidence="6">
    <location>
        <begin position="456"/>
        <end position="473"/>
    </location>
</feature>
<name>A0A7R9FLN5_9NEOP</name>
<sequence>MMKSSKEEEGWLQEGVIWSDCSYNLTSSQDMEDPSSSQQFMDGSRFWIQRVMVPFIIGVGVLGNVVTVVVLTRSRMRSSTNVYLTALAVSDLLYLLLVFTLSLEYYPNFHDVTHHVYWQLRPFAQWMTDSASNTSIWLTVSFTVERYIAVCHPMRGKMLCTESRARKVILAVYLVCFLSTVTTSFEWTICQRYNGTSVIHYFMDSTKLAVNETYRTAFYWFTSVTFIFLPLTASGRVQLHPYIHRPQEPATEVPDDAGWFNIFLTPTEQRDNSTQSQENKITVTLIAVVVLFMFCQIPTALILLYTSFQEPLRGSTKDNVLRGLGNIFNFLNAVNAACNFILYCAFSDKYRRTFLTTFFGSCYRLPRRLHSQTSYSTEMTTAGIGSSFRHLSLRSNSSKKGPSSVRYGRRDDSLSAQTSGNNHAQDNGRGPTSAGSFKSRLQNWRLPSLGRHDRSNGTTVNVSTSQYSDESCA</sequence>
<comment type="subcellular location">
    <subcellularLocation>
        <location evidence="1">Membrane</location>
    </subcellularLocation>
</comment>
<feature type="transmembrane region" description="Helical" evidence="7">
    <location>
        <begin position="51"/>
        <end position="71"/>
    </location>
</feature>
<dbReference type="InterPro" id="IPR000276">
    <property type="entry name" value="GPCR_Rhodpsn"/>
</dbReference>
<accession>A0A7R9FLN5</accession>
<feature type="transmembrane region" description="Helical" evidence="7">
    <location>
        <begin position="168"/>
        <end position="189"/>
    </location>
</feature>
<feature type="transmembrane region" description="Helical" evidence="7">
    <location>
        <begin position="83"/>
        <end position="103"/>
    </location>
</feature>
<gene>
    <name evidence="9" type="ORF">TTEB3V08_LOCUS3757</name>
</gene>
<keyword evidence="4 7" id="KW-1133">Transmembrane helix</keyword>
<dbReference type="GO" id="GO:0004930">
    <property type="term" value="F:G protein-coupled receptor activity"/>
    <property type="evidence" value="ECO:0007669"/>
    <property type="project" value="InterPro"/>
</dbReference>
<dbReference type="PROSITE" id="PS50262">
    <property type="entry name" value="G_PROTEIN_RECEP_F1_2"/>
    <property type="match status" value="1"/>
</dbReference>
<evidence type="ECO:0000256" key="5">
    <source>
        <dbReference type="ARBA" id="ARBA00023136"/>
    </source>
</evidence>
<keyword evidence="3 7" id="KW-0812">Transmembrane</keyword>
<comment type="similarity">
    <text evidence="2">Belongs to the G-protein coupled receptor 1 family.</text>
</comment>
<dbReference type="Pfam" id="PF00001">
    <property type="entry name" value="7tm_1"/>
    <property type="match status" value="1"/>
</dbReference>
<feature type="transmembrane region" description="Helical" evidence="7">
    <location>
        <begin position="327"/>
        <end position="346"/>
    </location>
</feature>
<dbReference type="PANTHER" id="PTHR46641:SF22">
    <property type="entry name" value="PROCTOLIN RECEPTOR, ISOFORM A"/>
    <property type="match status" value="1"/>
</dbReference>
<evidence type="ECO:0000256" key="7">
    <source>
        <dbReference type="SAM" id="Phobius"/>
    </source>
</evidence>
<feature type="transmembrane region" description="Helical" evidence="7">
    <location>
        <begin position="283"/>
        <end position="307"/>
    </location>
</feature>
<feature type="transmembrane region" description="Helical" evidence="7">
    <location>
        <begin position="123"/>
        <end position="148"/>
    </location>
</feature>
<organism evidence="9">
    <name type="scientific">Timema tahoe</name>
    <dbReference type="NCBI Taxonomy" id="61484"/>
    <lineage>
        <taxon>Eukaryota</taxon>
        <taxon>Metazoa</taxon>
        <taxon>Ecdysozoa</taxon>
        <taxon>Arthropoda</taxon>
        <taxon>Hexapoda</taxon>
        <taxon>Insecta</taxon>
        <taxon>Pterygota</taxon>
        <taxon>Neoptera</taxon>
        <taxon>Polyneoptera</taxon>
        <taxon>Phasmatodea</taxon>
        <taxon>Timematodea</taxon>
        <taxon>Timematoidea</taxon>
        <taxon>Timematidae</taxon>
        <taxon>Timema</taxon>
    </lineage>
</organism>
<evidence type="ECO:0000256" key="2">
    <source>
        <dbReference type="ARBA" id="ARBA00010663"/>
    </source>
</evidence>
<dbReference type="EMBL" id="OE001000">
    <property type="protein sequence ID" value="CAD7455693.1"/>
    <property type="molecule type" value="Genomic_DNA"/>
</dbReference>
<dbReference type="InterPro" id="IPR052954">
    <property type="entry name" value="GPCR-Ligand_Int"/>
</dbReference>
<dbReference type="AlphaFoldDB" id="A0A7R9FLN5"/>
<dbReference type="PANTHER" id="PTHR46641">
    <property type="entry name" value="FMRFAMIDE RECEPTOR-RELATED"/>
    <property type="match status" value="1"/>
</dbReference>
<keyword evidence="5 7" id="KW-0472">Membrane</keyword>
<dbReference type="GO" id="GO:0016020">
    <property type="term" value="C:membrane"/>
    <property type="evidence" value="ECO:0007669"/>
    <property type="project" value="UniProtKB-SubCell"/>
</dbReference>
<proteinExistence type="inferred from homology"/>
<dbReference type="InterPro" id="IPR017452">
    <property type="entry name" value="GPCR_Rhodpsn_7TM"/>
</dbReference>
<dbReference type="SUPFAM" id="SSF81321">
    <property type="entry name" value="Family A G protein-coupled receptor-like"/>
    <property type="match status" value="1"/>
</dbReference>
<evidence type="ECO:0000259" key="8">
    <source>
        <dbReference type="PROSITE" id="PS50262"/>
    </source>
</evidence>
<dbReference type="PRINTS" id="PR00237">
    <property type="entry name" value="GPCRRHODOPSN"/>
</dbReference>
<evidence type="ECO:0000313" key="9">
    <source>
        <dbReference type="EMBL" id="CAD7455693.1"/>
    </source>
</evidence>
<feature type="domain" description="G-protein coupled receptors family 1 profile" evidence="8">
    <location>
        <begin position="63"/>
        <end position="343"/>
    </location>
</feature>
<evidence type="ECO:0000256" key="1">
    <source>
        <dbReference type="ARBA" id="ARBA00004370"/>
    </source>
</evidence>
<evidence type="ECO:0000256" key="6">
    <source>
        <dbReference type="SAM" id="MobiDB-lite"/>
    </source>
</evidence>
<feature type="compositionally biased region" description="Polar residues" evidence="6">
    <location>
        <begin position="433"/>
        <end position="442"/>
    </location>
</feature>
<evidence type="ECO:0000256" key="4">
    <source>
        <dbReference type="ARBA" id="ARBA00022989"/>
    </source>
</evidence>
<protein>
    <recommendedName>
        <fullName evidence="8">G-protein coupled receptors family 1 profile domain-containing protein</fullName>
    </recommendedName>
</protein>
<feature type="transmembrane region" description="Helical" evidence="7">
    <location>
        <begin position="217"/>
        <end position="237"/>
    </location>
</feature>
<feature type="compositionally biased region" description="Polar residues" evidence="6">
    <location>
        <begin position="414"/>
        <end position="425"/>
    </location>
</feature>
<feature type="region of interest" description="Disordered" evidence="6">
    <location>
        <begin position="393"/>
        <end position="473"/>
    </location>
</feature>
<dbReference type="Gene3D" id="1.20.1070.10">
    <property type="entry name" value="Rhodopsin 7-helix transmembrane proteins"/>
    <property type="match status" value="1"/>
</dbReference>
<reference evidence="9" key="1">
    <citation type="submission" date="2020-11" db="EMBL/GenBank/DDBJ databases">
        <authorList>
            <person name="Tran Van P."/>
        </authorList>
    </citation>
    <scope>NUCLEOTIDE SEQUENCE</scope>
</reference>